<sequence length="53" mass="6264">MGVLTVWNIEPVRRLCDEWQFGHLVFKHLSQLVMIFRSSYETNKLSSRNGRSP</sequence>
<evidence type="ECO:0000313" key="2">
    <source>
        <dbReference type="Proteomes" id="UP000198397"/>
    </source>
</evidence>
<dbReference type="AlphaFoldDB" id="A0A238W9F2"/>
<accession>A0A238W9F2</accession>
<reference evidence="1 2" key="1">
    <citation type="submission" date="2017-06" db="EMBL/GenBank/DDBJ databases">
        <authorList>
            <person name="Kim H.J."/>
            <person name="Triplett B.A."/>
        </authorList>
    </citation>
    <scope>NUCLEOTIDE SEQUENCE [LARGE SCALE GENOMIC DNA]</scope>
    <source>
        <strain evidence="1 2">DSM 8800</strain>
    </source>
</reference>
<evidence type="ECO:0000313" key="1">
    <source>
        <dbReference type="EMBL" id="SNR43225.1"/>
    </source>
</evidence>
<proteinExistence type="predicted"/>
<dbReference type="Proteomes" id="UP000198397">
    <property type="component" value="Unassembled WGS sequence"/>
</dbReference>
<name>A0A238W9F2_HALVU</name>
<keyword evidence="2" id="KW-1185">Reference proteome</keyword>
<protein>
    <submittedName>
        <fullName evidence="1">Uncharacterized protein</fullName>
    </submittedName>
</protein>
<dbReference type="EMBL" id="FZNQ01000006">
    <property type="protein sequence ID" value="SNR43225.1"/>
    <property type="molecule type" value="Genomic_DNA"/>
</dbReference>
<gene>
    <name evidence="1" type="ORF">SAMN06264855_10675</name>
</gene>
<organism evidence="1 2">
    <name type="scientific">Halorubrum vacuolatum</name>
    <name type="common">Natronobacterium vacuolatum</name>
    <dbReference type="NCBI Taxonomy" id="63740"/>
    <lineage>
        <taxon>Archaea</taxon>
        <taxon>Methanobacteriati</taxon>
        <taxon>Methanobacteriota</taxon>
        <taxon>Stenosarchaea group</taxon>
        <taxon>Halobacteria</taxon>
        <taxon>Halobacteriales</taxon>
        <taxon>Haloferacaceae</taxon>
        <taxon>Halorubrum</taxon>
    </lineage>
</organism>